<dbReference type="GO" id="GO:0006364">
    <property type="term" value="P:rRNA processing"/>
    <property type="evidence" value="ECO:0007669"/>
    <property type="project" value="UniProtKB-UniRule"/>
</dbReference>
<keyword evidence="11" id="KW-0699">rRNA-binding</keyword>
<dbReference type="Proteomes" id="UP000265560">
    <property type="component" value="Chromosome"/>
</dbReference>
<feature type="active site" evidence="11">
    <location>
        <position position="44"/>
    </location>
</feature>
<dbReference type="Pfam" id="PF00035">
    <property type="entry name" value="dsrm"/>
    <property type="match status" value="1"/>
</dbReference>
<evidence type="ECO:0000313" key="14">
    <source>
        <dbReference type="EMBL" id="AYC33916.1"/>
    </source>
</evidence>
<organism evidence="14 15">
    <name type="scientific">Pseudomonas cavernae</name>
    <dbReference type="NCBI Taxonomy" id="2320867"/>
    <lineage>
        <taxon>Bacteria</taxon>
        <taxon>Pseudomonadati</taxon>
        <taxon>Pseudomonadota</taxon>
        <taxon>Gammaproteobacteria</taxon>
        <taxon>Pseudomonadales</taxon>
        <taxon>Pseudomonadaceae</taxon>
        <taxon>Pseudomonas</taxon>
    </lineage>
</organism>
<dbReference type="GO" id="GO:0010468">
    <property type="term" value="P:regulation of gene expression"/>
    <property type="evidence" value="ECO:0007669"/>
    <property type="project" value="TreeGrafter"/>
</dbReference>
<dbReference type="Gene3D" id="1.10.1520.10">
    <property type="entry name" value="Ribonuclease III domain"/>
    <property type="match status" value="1"/>
</dbReference>
<dbReference type="FunFam" id="1.10.1520.10:FF:000001">
    <property type="entry name" value="Ribonuclease 3"/>
    <property type="match status" value="1"/>
</dbReference>
<keyword evidence="5 11" id="KW-0507">mRNA processing</keyword>
<comment type="similarity">
    <text evidence="2">Belongs to the ribonuclease III family.</text>
</comment>
<dbReference type="AlphaFoldDB" id="A0A385Z460"/>
<reference evidence="15" key="1">
    <citation type="submission" date="2018-09" db="EMBL/GenBank/DDBJ databases">
        <authorList>
            <person name="Zhu H."/>
        </authorList>
    </citation>
    <scope>NUCLEOTIDE SEQUENCE [LARGE SCALE GENOMIC DNA]</scope>
    <source>
        <strain evidence="15">K2W31S-8</strain>
    </source>
</reference>
<evidence type="ECO:0000259" key="12">
    <source>
        <dbReference type="PROSITE" id="PS50137"/>
    </source>
</evidence>
<protein>
    <recommendedName>
        <fullName evidence="11">Ribonuclease 3</fullName>
        <ecNumber evidence="11">3.1.26.3</ecNumber>
    </recommendedName>
    <alternativeName>
        <fullName evidence="11">Ribonuclease III</fullName>
        <shortName evidence="11">RNase III</shortName>
    </alternativeName>
</protein>
<dbReference type="Gene3D" id="3.30.160.20">
    <property type="match status" value="1"/>
</dbReference>
<dbReference type="InterPro" id="IPR011907">
    <property type="entry name" value="RNase_III"/>
</dbReference>
<evidence type="ECO:0000256" key="3">
    <source>
        <dbReference type="ARBA" id="ARBA00022490"/>
    </source>
</evidence>
<dbReference type="GO" id="GO:0046872">
    <property type="term" value="F:metal ion binding"/>
    <property type="evidence" value="ECO:0007669"/>
    <property type="project" value="UniProtKB-KW"/>
</dbReference>
<evidence type="ECO:0000256" key="2">
    <source>
        <dbReference type="ARBA" id="ARBA00010183"/>
    </source>
</evidence>
<dbReference type="InterPro" id="IPR014720">
    <property type="entry name" value="dsRBD_dom"/>
</dbReference>
<feature type="domain" description="DRBM" evidence="12">
    <location>
        <begin position="154"/>
        <end position="224"/>
    </location>
</feature>
<dbReference type="RefSeq" id="WP_119894571.1">
    <property type="nucleotide sequence ID" value="NZ_CP032419.1"/>
</dbReference>
<sequence>MSSSLSRLERQLGHLFQNQDLMVLALTHRSFAGRNNERLEFLGDAILNFVAGEALFERFPQAREGQLSRLRARLVKGETLARLARGFELGEYLRLGSGELKSGGFRRESILADALEALIGAIYLDAGMDVARQRVLAWLTAELDGLTLVDTNKDPKTRLQEFLQSRACDLPRYHVLDIQGEPHCRTFVVECEIALLNDKTLGQGASRRIAEQVAATAALIALGVENGND</sequence>
<dbReference type="SUPFAM" id="SSF54768">
    <property type="entry name" value="dsRNA-binding domain-like"/>
    <property type="match status" value="1"/>
</dbReference>
<dbReference type="KEGG" id="pcav:D3880_16795"/>
<dbReference type="CDD" id="cd10845">
    <property type="entry name" value="DSRM_RNAse_III_family"/>
    <property type="match status" value="1"/>
</dbReference>
<dbReference type="SMART" id="SM00358">
    <property type="entry name" value="DSRM"/>
    <property type="match status" value="1"/>
</dbReference>
<comment type="subunit">
    <text evidence="11">Homodimer.</text>
</comment>
<evidence type="ECO:0000256" key="9">
    <source>
        <dbReference type="ARBA" id="ARBA00022801"/>
    </source>
</evidence>
<dbReference type="SUPFAM" id="SSF69065">
    <property type="entry name" value="RNase III domain-like"/>
    <property type="match status" value="1"/>
</dbReference>
<keyword evidence="4 11" id="KW-0698">rRNA processing</keyword>
<dbReference type="CDD" id="cd00593">
    <property type="entry name" value="RIBOc"/>
    <property type="match status" value="1"/>
</dbReference>
<dbReference type="Pfam" id="PF14622">
    <property type="entry name" value="Ribonucleas_3_3"/>
    <property type="match status" value="1"/>
</dbReference>
<dbReference type="InterPro" id="IPR000999">
    <property type="entry name" value="RNase_III_dom"/>
</dbReference>
<dbReference type="GO" id="GO:0005737">
    <property type="term" value="C:cytoplasm"/>
    <property type="evidence" value="ECO:0007669"/>
    <property type="project" value="UniProtKB-SubCell"/>
</dbReference>
<feature type="binding site" evidence="11">
    <location>
        <position position="113"/>
    </location>
    <ligand>
        <name>Mg(2+)</name>
        <dbReference type="ChEBI" id="CHEBI:18420"/>
    </ligand>
</feature>
<comment type="cofactor">
    <cofactor evidence="11">
        <name>Mg(2+)</name>
        <dbReference type="ChEBI" id="CHEBI:18420"/>
    </cofactor>
</comment>
<dbReference type="GO" id="GO:0019843">
    <property type="term" value="F:rRNA binding"/>
    <property type="evidence" value="ECO:0007669"/>
    <property type="project" value="UniProtKB-KW"/>
</dbReference>
<feature type="domain" description="RNase III" evidence="13">
    <location>
        <begin position="5"/>
        <end position="127"/>
    </location>
</feature>
<feature type="binding site" evidence="11">
    <location>
        <position position="116"/>
    </location>
    <ligand>
        <name>Mg(2+)</name>
        <dbReference type="ChEBI" id="CHEBI:18420"/>
    </ligand>
</feature>
<evidence type="ECO:0000256" key="7">
    <source>
        <dbReference type="ARBA" id="ARBA00022722"/>
    </source>
</evidence>
<keyword evidence="9 11" id="KW-0378">Hydrolase</keyword>
<evidence type="ECO:0000256" key="11">
    <source>
        <dbReference type="HAMAP-Rule" id="MF_00104"/>
    </source>
</evidence>
<dbReference type="SMART" id="SM00535">
    <property type="entry name" value="RIBOc"/>
    <property type="match status" value="1"/>
</dbReference>
<dbReference type="EMBL" id="CP032419">
    <property type="protein sequence ID" value="AYC33916.1"/>
    <property type="molecule type" value="Genomic_DNA"/>
</dbReference>
<comment type="subcellular location">
    <subcellularLocation>
        <location evidence="11">Cytoplasm</location>
    </subcellularLocation>
</comment>
<dbReference type="EC" id="3.1.26.3" evidence="11"/>
<evidence type="ECO:0000313" key="15">
    <source>
        <dbReference type="Proteomes" id="UP000265560"/>
    </source>
</evidence>
<feature type="active site" evidence="11">
    <location>
        <position position="116"/>
    </location>
</feature>
<dbReference type="PROSITE" id="PS50142">
    <property type="entry name" value="RNASE_3_2"/>
    <property type="match status" value="1"/>
</dbReference>
<dbReference type="PROSITE" id="PS50137">
    <property type="entry name" value="DS_RBD"/>
    <property type="match status" value="1"/>
</dbReference>
<keyword evidence="15" id="KW-1185">Reference proteome</keyword>
<dbReference type="InterPro" id="IPR036389">
    <property type="entry name" value="RNase_III_sf"/>
</dbReference>
<keyword evidence="6 11" id="KW-0819">tRNA processing</keyword>
<evidence type="ECO:0000259" key="13">
    <source>
        <dbReference type="PROSITE" id="PS50142"/>
    </source>
</evidence>
<evidence type="ECO:0000256" key="4">
    <source>
        <dbReference type="ARBA" id="ARBA00022552"/>
    </source>
</evidence>
<keyword evidence="7 11" id="KW-0540">Nuclease</keyword>
<keyword evidence="10 11" id="KW-0694">RNA-binding</keyword>
<evidence type="ECO:0000256" key="5">
    <source>
        <dbReference type="ARBA" id="ARBA00022664"/>
    </source>
</evidence>
<comment type="function">
    <text evidence="11">Digests double-stranded RNA. Involved in the processing of primary rRNA transcript to yield the immediate precursors to the large and small rRNAs (23S and 16S). Processes some mRNAs, and tRNAs when they are encoded in the rRNA operon. Processes pre-crRNA and tracrRNA of type II CRISPR loci if present in the organism.</text>
</comment>
<keyword evidence="3 11" id="KW-0963">Cytoplasm</keyword>
<evidence type="ECO:0000256" key="10">
    <source>
        <dbReference type="ARBA" id="ARBA00022884"/>
    </source>
</evidence>
<dbReference type="PROSITE" id="PS00517">
    <property type="entry name" value="RNASE_3_1"/>
    <property type="match status" value="1"/>
</dbReference>
<proteinExistence type="inferred from homology"/>
<comment type="catalytic activity">
    <reaction evidence="1 11">
        <text>Endonucleolytic cleavage to 5'-phosphomonoester.</text>
        <dbReference type="EC" id="3.1.26.3"/>
    </reaction>
</comment>
<evidence type="ECO:0000256" key="6">
    <source>
        <dbReference type="ARBA" id="ARBA00022694"/>
    </source>
</evidence>
<keyword evidence="11" id="KW-0479">Metal-binding</keyword>
<keyword evidence="8 11" id="KW-0255">Endonuclease</keyword>
<dbReference type="GO" id="GO:0006397">
    <property type="term" value="P:mRNA processing"/>
    <property type="evidence" value="ECO:0007669"/>
    <property type="project" value="UniProtKB-UniRule"/>
</dbReference>
<accession>A0A385Z460</accession>
<dbReference type="HAMAP" id="MF_00104">
    <property type="entry name" value="RNase_III"/>
    <property type="match status" value="1"/>
</dbReference>
<dbReference type="PANTHER" id="PTHR11207:SF0">
    <property type="entry name" value="RIBONUCLEASE 3"/>
    <property type="match status" value="1"/>
</dbReference>
<dbReference type="GO" id="GO:0004525">
    <property type="term" value="F:ribonuclease III activity"/>
    <property type="evidence" value="ECO:0007669"/>
    <property type="project" value="UniProtKB-UniRule"/>
</dbReference>
<dbReference type="NCBIfam" id="TIGR02191">
    <property type="entry name" value="RNaseIII"/>
    <property type="match status" value="1"/>
</dbReference>
<feature type="binding site" evidence="11">
    <location>
        <position position="40"/>
    </location>
    <ligand>
        <name>Mg(2+)</name>
        <dbReference type="ChEBI" id="CHEBI:18420"/>
    </ligand>
</feature>
<dbReference type="GO" id="GO:0003725">
    <property type="term" value="F:double-stranded RNA binding"/>
    <property type="evidence" value="ECO:0007669"/>
    <property type="project" value="TreeGrafter"/>
</dbReference>
<evidence type="ECO:0000256" key="1">
    <source>
        <dbReference type="ARBA" id="ARBA00000109"/>
    </source>
</evidence>
<dbReference type="OrthoDB" id="9805026at2"/>
<dbReference type="PANTHER" id="PTHR11207">
    <property type="entry name" value="RIBONUCLEASE III"/>
    <property type="match status" value="1"/>
</dbReference>
<keyword evidence="11" id="KW-0460">Magnesium</keyword>
<dbReference type="GO" id="GO:0008033">
    <property type="term" value="P:tRNA processing"/>
    <property type="evidence" value="ECO:0007669"/>
    <property type="project" value="UniProtKB-KW"/>
</dbReference>
<gene>
    <name evidence="11" type="primary">rnc</name>
    <name evidence="14" type="ORF">D3880_16795</name>
</gene>
<evidence type="ECO:0000256" key="8">
    <source>
        <dbReference type="ARBA" id="ARBA00022759"/>
    </source>
</evidence>
<name>A0A385Z460_9PSED</name>